<feature type="compositionally biased region" description="Basic and acidic residues" evidence="1">
    <location>
        <begin position="207"/>
        <end position="218"/>
    </location>
</feature>
<evidence type="ECO:0000313" key="2">
    <source>
        <dbReference type="EMBL" id="KAK8861711.1"/>
    </source>
</evidence>
<feature type="region of interest" description="Disordered" evidence="1">
    <location>
        <begin position="112"/>
        <end position="281"/>
    </location>
</feature>
<name>A0AAW0Z1R1_9TREE</name>
<sequence length="281" mass="30899">MSDLGQLPAGFLGTLRSCLPLCFGRHQEDPERQPLFPPPSHILTPPRPHPNLPRLSSNPSFTVGHHRWASEPVSPVLQYGIERTRSGQRLSDEERDRMDTISRAYAERMHSLNPNLSLPPTPLTSHHAPQPLTTDPPITDTIRTPTPLGSGTYDTTRPVPLRPSVPNLGRSTSEPRGISDMGFSKHQIPSGPLTVHRGGRSRSATTLERRSDAVDRWGRSPGPGLGPDPVAASRKADRDGEERSPFSGRSVSQPQVILHGQREREEQVEEVHARVGFEGSV</sequence>
<feature type="compositionally biased region" description="Low complexity" evidence="1">
    <location>
        <begin position="123"/>
        <end position="148"/>
    </location>
</feature>
<keyword evidence="3" id="KW-1185">Reference proteome</keyword>
<dbReference type="AlphaFoldDB" id="A0AAW0Z1R1"/>
<dbReference type="GeneID" id="92179792"/>
<evidence type="ECO:0000313" key="3">
    <source>
        <dbReference type="Proteomes" id="UP001388673"/>
    </source>
</evidence>
<evidence type="ECO:0000256" key="1">
    <source>
        <dbReference type="SAM" id="MobiDB-lite"/>
    </source>
</evidence>
<reference evidence="2 3" key="1">
    <citation type="journal article" date="2024" name="bioRxiv">
        <title>Comparative genomics of Cryptococcus and Kwoniella reveals pathogenesis evolution and contrasting karyotype dynamics via intercentromeric recombination or chromosome fusion.</title>
        <authorList>
            <person name="Coelho M.A."/>
            <person name="David-Palma M."/>
            <person name="Shea T."/>
            <person name="Bowers K."/>
            <person name="McGinley-Smith S."/>
            <person name="Mohammad A.W."/>
            <person name="Gnirke A."/>
            <person name="Yurkov A.M."/>
            <person name="Nowrousian M."/>
            <person name="Sun S."/>
            <person name="Cuomo C.A."/>
            <person name="Heitman J."/>
        </authorList>
    </citation>
    <scope>NUCLEOTIDE SEQUENCE [LARGE SCALE GENOMIC DNA]</scope>
    <source>
        <strain evidence="2 3">CBS 13917</strain>
    </source>
</reference>
<gene>
    <name evidence="2" type="ORF">IAR55_002534</name>
</gene>
<organism evidence="2 3">
    <name type="scientific">Kwoniella newhampshirensis</name>
    <dbReference type="NCBI Taxonomy" id="1651941"/>
    <lineage>
        <taxon>Eukaryota</taxon>
        <taxon>Fungi</taxon>
        <taxon>Dikarya</taxon>
        <taxon>Basidiomycota</taxon>
        <taxon>Agaricomycotina</taxon>
        <taxon>Tremellomycetes</taxon>
        <taxon>Tremellales</taxon>
        <taxon>Cryptococcaceae</taxon>
        <taxon>Kwoniella</taxon>
    </lineage>
</organism>
<accession>A0AAW0Z1R1</accession>
<dbReference type="KEGG" id="kne:92179792"/>
<dbReference type="RefSeq" id="XP_066804336.1">
    <property type="nucleotide sequence ID" value="XM_066945647.1"/>
</dbReference>
<feature type="compositionally biased region" description="Basic and acidic residues" evidence="1">
    <location>
        <begin position="260"/>
        <end position="275"/>
    </location>
</feature>
<comment type="caution">
    <text evidence="2">The sequence shown here is derived from an EMBL/GenBank/DDBJ whole genome shotgun (WGS) entry which is preliminary data.</text>
</comment>
<dbReference type="EMBL" id="JBCAWK010000004">
    <property type="protein sequence ID" value="KAK8861711.1"/>
    <property type="molecule type" value="Genomic_DNA"/>
</dbReference>
<dbReference type="Proteomes" id="UP001388673">
    <property type="component" value="Unassembled WGS sequence"/>
</dbReference>
<feature type="compositionally biased region" description="Basic and acidic residues" evidence="1">
    <location>
        <begin position="234"/>
        <end position="244"/>
    </location>
</feature>
<proteinExistence type="predicted"/>
<protein>
    <submittedName>
        <fullName evidence="2">Uncharacterized protein</fullName>
    </submittedName>
</protein>